<dbReference type="Gene3D" id="1.20.1250.20">
    <property type="entry name" value="MFS general substrate transporter like domains"/>
    <property type="match status" value="1"/>
</dbReference>
<evidence type="ECO:0000259" key="6">
    <source>
        <dbReference type="PROSITE" id="PS51006"/>
    </source>
</evidence>
<accession>A0A1T2KSV3</accession>
<dbReference type="InterPro" id="IPR030374">
    <property type="entry name" value="PABS"/>
</dbReference>
<evidence type="ECO:0000313" key="8">
    <source>
        <dbReference type="Proteomes" id="UP000190896"/>
    </source>
</evidence>
<dbReference type="InterPro" id="IPR036259">
    <property type="entry name" value="MFS_trans_sf"/>
</dbReference>
<protein>
    <recommendedName>
        <fullName evidence="6">PABS domain-containing protein</fullName>
    </recommendedName>
</protein>
<keyword evidence="5" id="KW-1133">Transmembrane helix</keyword>
<evidence type="ECO:0000256" key="1">
    <source>
        <dbReference type="ARBA" id="ARBA00007867"/>
    </source>
</evidence>
<dbReference type="GO" id="GO:0010487">
    <property type="term" value="F:thermospermine synthase activity"/>
    <property type="evidence" value="ECO:0007669"/>
    <property type="project" value="TreeGrafter"/>
</dbReference>
<sequence length="508" mass="55833">MSTRPHIYGYALTIFLSSAFLLVLEMVAGRLIAPYVGVSLYTWTSIIGVVLAGLSLGNWIGGVWADRGGSDRSAGMVLIASGLASLAVLLILTLVAPALQESRLSLISISFLMVLSLFFLPAVLLGIITPLLTTLALKLDERTGHIVGLMHALAALGSILGTFVTGYWLVQYMGTRNIIISTAIGLFLLAIPLLKGTRPIATVSSLLLAALLSGGIWLQNGFTNPCDRESSYFCIRVVDSTPEVPFGEARSMILDHLVHGTNHKQEPGLLLAPYVQLMDELVLDHWQGQTPPGISFFFAGGGAYTQPRAVQSLYEDAEITVAELDPNVTEVAREQLYLDDRGMQVHHADARVVLQQQLKDKRFDVIVTDVFHDIAVPYHLVTREYAQQVKAHLSQDGLYTLNLVDIFPDPKLVKSMMKTLGSVFDHVHVWIDRLPEESTRMTYVISASDAREPPEVIESRRGFQRAWVRMTEAVLTTGTPMAELPEFTDDYVPVDRLVASLFFSDVGK</sequence>
<dbReference type="InterPro" id="IPR029063">
    <property type="entry name" value="SAM-dependent_MTases_sf"/>
</dbReference>
<feature type="transmembrane region" description="Helical" evidence="5">
    <location>
        <begin position="201"/>
        <end position="218"/>
    </location>
</feature>
<dbReference type="Pfam" id="PF01564">
    <property type="entry name" value="Spermine_synth"/>
    <property type="match status" value="1"/>
</dbReference>
<dbReference type="PROSITE" id="PS51006">
    <property type="entry name" value="PABS_2"/>
    <property type="match status" value="1"/>
</dbReference>
<dbReference type="NCBIfam" id="NF037959">
    <property type="entry name" value="MFS_SpdSyn"/>
    <property type="match status" value="1"/>
</dbReference>
<dbReference type="PANTHER" id="PTHR43317">
    <property type="entry name" value="THERMOSPERMINE SYNTHASE ACAULIS5"/>
    <property type="match status" value="1"/>
</dbReference>
<feature type="domain" description="PABS" evidence="6">
    <location>
        <begin position="300"/>
        <end position="452"/>
    </location>
</feature>
<dbReference type="AlphaFoldDB" id="A0A1T2KSV3"/>
<keyword evidence="2 4" id="KW-0808">Transferase</keyword>
<feature type="active site" description="Proton acceptor" evidence="4">
    <location>
        <position position="369"/>
    </location>
</feature>
<feature type="transmembrane region" description="Helical" evidence="5">
    <location>
        <begin position="176"/>
        <end position="194"/>
    </location>
</feature>
<evidence type="ECO:0000256" key="3">
    <source>
        <dbReference type="ARBA" id="ARBA00023115"/>
    </source>
</evidence>
<keyword evidence="3 4" id="KW-0620">Polyamine biosynthesis</keyword>
<evidence type="ECO:0000313" key="7">
    <source>
        <dbReference type="EMBL" id="OOZ35790.1"/>
    </source>
</evidence>
<gene>
    <name evidence="7" type="ORF">BOW51_10305</name>
</gene>
<organism evidence="7 8">
    <name type="scientific">Solemya velesiana gill symbiont</name>
    <dbReference type="NCBI Taxonomy" id="1918948"/>
    <lineage>
        <taxon>Bacteria</taxon>
        <taxon>Pseudomonadati</taxon>
        <taxon>Pseudomonadota</taxon>
        <taxon>Gammaproteobacteria</taxon>
        <taxon>sulfur-oxidizing symbionts</taxon>
    </lineage>
</organism>
<dbReference type="PANTHER" id="PTHR43317:SF1">
    <property type="entry name" value="THERMOSPERMINE SYNTHASE ACAULIS5"/>
    <property type="match status" value="1"/>
</dbReference>
<comment type="similarity">
    <text evidence="1">Belongs to the spermidine/spermine synthase family.</text>
</comment>
<feature type="transmembrane region" description="Helical" evidence="5">
    <location>
        <begin position="40"/>
        <end position="65"/>
    </location>
</feature>
<keyword evidence="8" id="KW-1185">Reference proteome</keyword>
<name>A0A1T2KSV3_9GAMM</name>
<feature type="transmembrane region" description="Helical" evidence="5">
    <location>
        <begin position="77"/>
        <end position="99"/>
    </location>
</feature>
<keyword evidence="5" id="KW-0812">Transmembrane</keyword>
<feature type="transmembrane region" description="Helical" evidence="5">
    <location>
        <begin position="149"/>
        <end position="170"/>
    </location>
</feature>
<comment type="caution">
    <text evidence="7">The sequence shown here is derived from an EMBL/GenBank/DDBJ whole genome shotgun (WGS) entry which is preliminary data.</text>
</comment>
<dbReference type="CDD" id="cd06174">
    <property type="entry name" value="MFS"/>
    <property type="match status" value="1"/>
</dbReference>
<evidence type="ECO:0000256" key="5">
    <source>
        <dbReference type="SAM" id="Phobius"/>
    </source>
</evidence>
<keyword evidence="5" id="KW-0472">Membrane</keyword>
<evidence type="ECO:0000256" key="2">
    <source>
        <dbReference type="ARBA" id="ARBA00022679"/>
    </source>
</evidence>
<feature type="transmembrane region" description="Helical" evidence="5">
    <location>
        <begin position="111"/>
        <end position="137"/>
    </location>
</feature>
<evidence type="ECO:0000256" key="4">
    <source>
        <dbReference type="PROSITE-ProRule" id="PRU00354"/>
    </source>
</evidence>
<proteinExistence type="inferred from homology"/>
<dbReference type="SUPFAM" id="SSF53335">
    <property type="entry name" value="S-adenosyl-L-methionine-dependent methyltransferases"/>
    <property type="match status" value="1"/>
</dbReference>
<dbReference type="Gene3D" id="3.40.50.150">
    <property type="entry name" value="Vaccinia Virus protein VP39"/>
    <property type="match status" value="1"/>
</dbReference>
<dbReference type="GO" id="GO:0006596">
    <property type="term" value="P:polyamine biosynthetic process"/>
    <property type="evidence" value="ECO:0007669"/>
    <property type="project" value="UniProtKB-UniRule"/>
</dbReference>
<dbReference type="Proteomes" id="UP000190896">
    <property type="component" value="Unassembled WGS sequence"/>
</dbReference>
<dbReference type="EMBL" id="MPRJ01000076">
    <property type="protein sequence ID" value="OOZ35790.1"/>
    <property type="molecule type" value="Genomic_DNA"/>
</dbReference>
<dbReference type="SUPFAM" id="SSF103473">
    <property type="entry name" value="MFS general substrate transporter"/>
    <property type="match status" value="1"/>
</dbReference>
<feature type="transmembrane region" description="Helical" evidence="5">
    <location>
        <begin position="7"/>
        <end position="28"/>
    </location>
</feature>
<reference evidence="7 8" key="1">
    <citation type="submission" date="2016-11" db="EMBL/GenBank/DDBJ databases">
        <title>Mixed transmission modes and dynamic genome evolution in an obligate animal-bacterial symbiosis.</title>
        <authorList>
            <person name="Russell S.L."/>
            <person name="Corbett-Detig R.B."/>
            <person name="Cavanaugh C.M."/>
        </authorList>
    </citation>
    <scope>NUCLEOTIDE SEQUENCE [LARGE SCALE GENOMIC DNA]</scope>
    <source>
        <strain evidence="7">Se-Cadez</strain>
    </source>
</reference>